<evidence type="ECO:0000259" key="5">
    <source>
        <dbReference type="Pfam" id="PF00465"/>
    </source>
</evidence>
<evidence type="ECO:0000313" key="7">
    <source>
        <dbReference type="EMBL" id="SEG69585.1"/>
    </source>
</evidence>
<evidence type="ECO:0000256" key="2">
    <source>
        <dbReference type="ARBA" id="ARBA00007358"/>
    </source>
</evidence>
<dbReference type="PROSITE" id="PS00913">
    <property type="entry name" value="ADH_IRON_1"/>
    <property type="match status" value="1"/>
</dbReference>
<dbReference type="PROSITE" id="PS00060">
    <property type="entry name" value="ADH_IRON_2"/>
    <property type="match status" value="1"/>
</dbReference>
<keyword evidence="3" id="KW-0560">Oxidoreductase</keyword>
<dbReference type="RefSeq" id="WP_104004142.1">
    <property type="nucleotide sequence ID" value="NZ_FNVQ01000003.1"/>
</dbReference>
<gene>
    <name evidence="7" type="ORF">SAMN05444390_103302</name>
</gene>
<dbReference type="InterPro" id="IPR001670">
    <property type="entry name" value="ADH_Fe/GldA"/>
</dbReference>
<dbReference type="Gene3D" id="3.40.50.1970">
    <property type="match status" value="1"/>
</dbReference>
<keyword evidence="8" id="KW-1185">Reference proteome</keyword>
<reference evidence="7 8" key="1">
    <citation type="submission" date="2016-10" db="EMBL/GenBank/DDBJ databases">
        <authorList>
            <person name="de Groot N.N."/>
        </authorList>
    </citation>
    <scope>NUCLEOTIDE SEQUENCE [LARGE SCALE GENOMIC DNA]</scope>
    <source>
        <strain evidence="7 8">DSM 22012</strain>
    </source>
</reference>
<comment type="cofactor">
    <cofactor evidence="1">
        <name>Fe cation</name>
        <dbReference type="ChEBI" id="CHEBI:24875"/>
    </cofactor>
</comment>
<dbReference type="FunFam" id="1.20.1090.10:FF:000001">
    <property type="entry name" value="Aldehyde-alcohol dehydrogenase"/>
    <property type="match status" value="1"/>
</dbReference>
<dbReference type="Pfam" id="PF00465">
    <property type="entry name" value="Fe-ADH"/>
    <property type="match status" value="1"/>
</dbReference>
<dbReference type="Gene3D" id="1.20.1090.10">
    <property type="entry name" value="Dehydroquinate synthase-like - alpha domain"/>
    <property type="match status" value="1"/>
</dbReference>
<sequence length="395" mass="42508">MTYPLLNDWSAYVPPVHFGAGRSAETAELLKAKGLQNLLVVTDPGVRSQPFFDSFIASLDQQNVKLSLFSDIRSNPTSDSVTACAEAYRANGCDGIVAIGGGSAIDVAKAVSLTANNGISLWEFCQLENPDRLPKVEGENFFVPLMIIPTTAGTGSELSGSFCVITDTETHRKRVAFHTEHFPFAIIDDPQLLTGLPANLTAWTGMDALTHALEAYAAPSYNPLCDGIALEAIRLCEQWLEPSFKDGHNAEARAHMMSASSIAAVAFSSKGLGAVHSMAHAVGALFDTHHGLANAVLLPYVLEHNKGAIEEKLTTVARLLDLEQRSADGVIAWLLQLRKSLSIPHTLAELGIERSTLAEIAQASFQDAEHQTNPVEMTEADFMAIAERAFDGYVC</sequence>
<keyword evidence="4" id="KW-0520">NAD</keyword>
<dbReference type="PANTHER" id="PTHR11496">
    <property type="entry name" value="ALCOHOL DEHYDROGENASE"/>
    <property type="match status" value="1"/>
</dbReference>
<dbReference type="CDD" id="cd14861">
    <property type="entry name" value="Fe-ADH-like"/>
    <property type="match status" value="1"/>
</dbReference>
<protein>
    <submittedName>
        <fullName evidence="7">Uncharacterized protein</fullName>
    </submittedName>
</protein>
<dbReference type="Proteomes" id="UP000236745">
    <property type="component" value="Unassembled WGS sequence"/>
</dbReference>
<feature type="domain" description="Fe-containing alcohol dehydrogenase-like C-terminal" evidence="6">
    <location>
        <begin position="201"/>
        <end position="389"/>
    </location>
</feature>
<dbReference type="InterPro" id="IPR056798">
    <property type="entry name" value="ADH_Fe_C"/>
</dbReference>
<dbReference type="GO" id="GO:0004022">
    <property type="term" value="F:alcohol dehydrogenase (NAD+) activity"/>
    <property type="evidence" value="ECO:0007669"/>
    <property type="project" value="TreeGrafter"/>
</dbReference>
<dbReference type="SUPFAM" id="SSF56796">
    <property type="entry name" value="Dehydroquinate synthase-like"/>
    <property type="match status" value="1"/>
</dbReference>
<evidence type="ECO:0000259" key="6">
    <source>
        <dbReference type="Pfam" id="PF25137"/>
    </source>
</evidence>
<name>A0A1H6CAD2_9GAMM</name>
<dbReference type="InterPro" id="IPR018211">
    <property type="entry name" value="ADH_Fe_CS"/>
</dbReference>
<organism evidence="7 8">
    <name type="scientific">Marinobacterium lutimaris</name>
    <dbReference type="NCBI Taxonomy" id="568106"/>
    <lineage>
        <taxon>Bacteria</taxon>
        <taxon>Pseudomonadati</taxon>
        <taxon>Pseudomonadota</taxon>
        <taxon>Gammaproteobacteria</taxon>
        <taxon>Oceanospirillales</taxon>
        <taxon>Oceanospirillaceae</taxon>
        <taxon>Marinobacterium</taxon>
    </lineage>
</organism>
<dbReference type="FunFam" id="3.40.50.1970:FF:000003">
    <property type="entry name" value="Alcohol dehydrogenase, iron-containing"/>
    <property type="match status" value="1"/>
</dbReference>
<dbReference type="AlphaFoldDB" id="A0A1H6CAD2"/>
<proteinExistence type="inferred from homology"/>
<dbReference type="PANTHER" id="PTHR11496:SF102">
    <property type="entry name" value="ALCOHOL DEHYDROGENASE 4"/>
    <property type="match status" value="1"/>
</dbReference>
<feature type="domain" description="Alcohol dehydrogenase iron-type/glycerol dehydrogenase GldA" evidence="5">
    <location>
        <begin position="16"/>
        <end position="190"/>
    </location>
</feature>
<dbReference type="EMBL" id="FNVQ01000003">
    <property type="protein sequence ID" value="SEG69585.1"/>
    <property type="molecule type" value="Genomic_DNA"/>
</dbReference>
<dbReference type="InterPro" id="IPR039697">
    <property type="entry name" value="Alcohol_dehydrogenase_Fe"/>
</dbReference>
<evidence type="ECO:0000256" key="1">
    <source>
        <dbReference type="ARBA" id="ARBA00001962"/>
    </source>
</evidence>
<accession>A0A1H6CAD2</accession>
<dbReference type="GO" id="GO:0046872">
    <property type="term" value="F:metal ion binding"/>
    <property type="evidence" value="ECO:0007669"/>
    <property type="project" value="InterPro"/>
</dbReference>
<comment type="similarity">
    <text evidence="2">Belongs to the iron-containing alcohol dehydrogenase family.</text>
</comment>
<dbReference type="Pfam" id="PF25137">
    <property type="entry name" value="ADH_Fe_C"/>
    <property type="match status" value="1"/>
</dbReference>
<evidence type="ECO:0000313" key="8">
    <source>
        <dbReference type="Proteomes" id="UP000236745"/>
    </source>
</evidence>
<dbReference type="OrthoDB" id="9815791at2"/>
<evidence type="ECO:0000256" key="4">
    <source>
        <dbReference type="ARBA" id="ARBA00023027"/>
    </source>
</evidence>
<evidence type="ECO:0000256" key="3">
    <source>
        <dbReference type="ARBA" id="ARBA00023002"/>
    </source>
</evidence>